<evidence type="ECO:0000256" key="5">
    <source>
        <dbReference type="ARBA" id="ARBA00023015"/>
    </source>
</evidence>
<dbReference type="SMART" id="SM00448">
    <property type="entry name" value="REC"/>
    <property type="match status" value="1"/>
</dbReference>
<comment type="subcellular location">
    <subcellularLocation>
        <location evidence="1">Cytoplasm</location>
    </subcellularLocation>
</comment>
<dbReference type="STRING" id="474950.SAMN05421771_2065"/>
<dbReference type="AlphaFoldDB" id="A0A1I6M9A4"/>
<evidence type="ECO:0000256" key="2">
    <source>
        <dbReference type="ARBA" id="ARBA00022490"/>
    </source>
</evidence>
<dbReference type="GO" id="GO:0032993">
    <property type="term" value="C:protein-DNA complex"/>
    <property type="evidence" value="ECO:0007669"/>
    <property type="project" value="TreeGrafter"/>
</dbReference>
<feature type="domain" description="Response regulatory" evidence="10">
    <location>
        <begin position="11"/>
        <end position="124"/>
    </location>
</feature>
<evidence type="ECO:0000256" key="1">
    <source>
        <dbReference type="ARBA" id="ARBA00004496"/>
    </source>
</evidence>
<dbReference type="InterPro" id="IPR036388">
    <property type="entry name" value="WH-like_DNA-bd_sf"/>
</dbReference>
<dbReference type="Gene3D" id="3.40.50.2300">
    <property type="match status" value="1"/>
</dbReference>
<dbReference type="PANTHER" id="PTHR48111:SF39">
    <property type="entry name" value="TRANSCRIPTIONAL REGULATORY PROTEIN CPXR"/>
    <property type="match status" value="1"/>
</dbReference>
<keyword evidence="5" id="KW-0805">Transcription regulation</keyword>
<evidence type="ECO:0000259" key="10">
    <source>
        <dbReference type="PROSITE" id="PS50110"/>
    </source>
</evidence>
<evidence type="ECO:0000256" key="6">
    <source>
        <dbReference type="ARBA" id="ARBA00023125"/>
    </source>
</evidence>
<dbReference type="InterPro" id="IPR011006">
    <property type="entry name" value="CheY-like_superfamily"/>
</dbReference>
<dbReference type="RefSeq" id="WP_089838995.1">
    <property type="nucleotide sequence ID" value="NZ_FOZL01000001.1"/>
</dbReference>
<dbReference type="Pfam" id="PF00486">
    <property type="entry name" value="Trans_reg_C"/>
    <property type="match status" value="1"/>
</dbReference>
<keyword evidence="6 9" id="KW-0238">DNA-binding</keyword>
<evidence type="ECO:0000313" key="13">
    <source>
        <dbReference type="Proteomes" id="UP000199024"/>
    </source>
</evidence>
<dbReference type="CDD" id="cd00383">
    <property type="entry name" value="trans_reg_C"/>
    <property type="match status" value="1"/>
</dbReference>
<organism evidence="12 13">
    <name type="scientific">Granulicella pectinivorans</name>
    <dbReference type="NCBI Taxonomy" id="474950"/>
    <lineage>
        <taxon>Bacteria</taxon>
        <taxon>Pseudomonadati</taxon>
        <taxon>Acidobacteriota</taxon>
        <taxon>Terriglobia</taxon>
        <taxon>Terriglobales</taxon>
        <taxon>Acidobacteriaceae</taxon>
        <taxon>Granulicella</taxon>
    </lineage>
</organism>
<dbReference type="GO" id="GO:0000156">
    <property type="term" value="F:phosphorelay response regulator activity"/>
    <property type="evidence" value="ECO:0007669"/>
    <property type="project" value="TreeGrafter"/>
</dbReference>
<sequence length="245" mass="27680">MTEGQTAEKDSVLVVDDDVKLCAMLRDYLTRHGWNVTSAHTGAAGMEAVRRARAELVVLDVMLPDFDGFEVLRRLQREMNPHVLLLTARGEEIDRIVGLEMGADDYLPKPFNPRELLARMRAVVRRARVVPRADLPAGDATPGFFIDASNRQVTFQDRRIDLTDVEYLLLRVFLAHPGEVLNREVLCMEALQRPHRAYDRSLDMHVSRLRKKLEVFPLFTGGLIAIRSSGYLFSPSMPTARPGEA</sequence>
<evidence type="ECO:0000256" key="4">
    <source>
        <dbReference type="ARBA" id="ARBA00023012"/>
    </source>
</evidence>
<feature type="modified residue" description="4-aspartylphosphate" evidence="8">
    <location>
        <position position="60"/>
    </location>
</feature>
<evidence type="ECO:0000256" key="8">
    <source>
        <dbReference type="PROSITE-ProRule" id="PRU00169"/>
    </source>
</evidence>
<dbReference type="PANTHER" id="PTHR48111">
    <property type="entry name" value="REGULATOR OF RPOS"/>
    <property type="match status" value="1"/>
</dbReference>
<dbReference type="PROSITE" id="PS51755">
    <property type="entry name" value="OMPR_PHOB"/>
    <property type="match status" value="1"/>
</dbReference>
<dbReference type="InterPro" id="IPR039420">
    <property type="entry name" value="WalR-like"/>
</dbReference>
<feature type="DNA-binding region" description="OmpR/PhoB-type" evidence="9">
    <location>
        <begin position="136"/>
        <end position="235"/>
    </location>
</feature>
<evidence type="ECO:0000256" key="3">
    <source>
        <dbReference type="ARBA" id="ARBA00022553"/>
    </source>
</evidence>
<dbReference type="GO" id="GO:0000976">
    <property type="term" value="F:transcription cis-regulatory region binding"/>
    <property type="evidence" value="ECO:0007669"/>
    <property type="project" value="TreeGrafter"/>
</dbReference>
<name>A0A1I6M9A4_9BACT</name>
<reference evidence="12 13" key="1">
    <citation type="submission" date="2016-10" db="EMBL/GenBank/DDBJ databases">
        <authorList>
            <person name="de Groot N.N."/>
        </authorList>
    </citation>
    <scope>NUCLEOTIDE SEQUENCE [LARGE SCALE GENOMIC DNA]</scope>
    <source>
        <strain evidence="12 13">DSM 21001</strain>
    </source>
</reference>
<dbReference type="SUPFAM" id="SSF52172">
    <property type="entry name" value="CheY-like"/>
    <property type="match status" value="1"/>
</dbReference>
<dbReference type="Gene3D" id="1.10.10.10">
    <property type="entry name" value="Winged helix-like DNA-binding domain superfamily/Winged helix DNA-binding domain"/>
    <property type="match status" value="1"/>
</dbReference>
<proteinExistence type="predicted"/>
<keyword evidence="2" id="KW-0963">Cytoplasm</keyword>
<evidence type="ECO:0000259" key="11">
    <source>
        <dbReference type="PROSITE" id="PS51755"/>
    </source>
</evidence>
<keyword evidence="4" id="KW-0902">Two-component regulatory system</keyword>
<dbReference type="SMART" id="SM00862">
    <property type="entry name" value="Trans_reg_C"/>
    <property type="match status" value="1"/>
</dbReference>
<keyword evidence="7" id="KW-0804">Transcription</keyword>
<dbReference type="PROSITE" id="PS50110">
    <property type="entry name" value="RESPONSE_REGULATORY"/>
    <property type="match status" value="1"/>
</dbReference>
<dbReference type="GO" id="GO:0005829">
    <property type="term" value="C:cytosol"/>
    <property type="evidence" value="ECO:0007669"/>
    <property type="project" value="TreeGrafter"/>
</dbReference>
<evidence type="ECO:0000256" key="7">
    <source>
        <dbReference type="ARBA" id="ARBA00023163"/>
    </source>
</evidence>
<dbReference type="Gene3D" id="6.10.250.690">
    <property type="match status" value="1"/>
</dbReference>
<feature type="domain" description="OmpR/PhoB-type" evidence="11">
    <location>
        <begin position="136"/>
        <end position="235"/>
    </location>
</feature>
<dbReference type="InterPro" id="IPR001789">
    <property type="entry name" value="Sig_transdc_resp-reg_receiver"/>
</dbReference>
<evidence type="ECO:0000313" key="12">
    <source>
        <dbReference type="EMBL" id="SFS12112.1"/>
    </source>
</evidence>
<dbReference type="Pfam" id="PF00072">
    <property type="entry name" value="Response_reg"/>
    <property type="match status" value="1"/>
</dbReference>
<dbReference type="SUPFAM" id="SSF46894">
    <property type="entry name" value="C-terminal effector domain of the bipartite response regulators"/>
    <property type="match status" value="1"/>
</dbReference>
<evidence type="ECO:0000256" key="9">
    <source>
        <dbReference type="PROSITE-ProRule" id="PRU01091"/>
    </source>
</evidence>
<dbReference type="OrthoDB" id="9793321at2"/>
<dbReference type="GO" id="GO:0006355">
    <property type="term" value="P:regulation of DNA-templated transcription"/>
    <property type="evidence" value="ECO:0007669"/>
    <property type="project" value="InterPro"/>
</dbReference>
<gene>
    <name evidence="12" type="ORF">SAMN05421771_2065</name>
</gene>
<keyword evidence="3 8" id="KW-0597">Phosphoprotein</keyword>
<dbReference type="EMBL" id="FOZL01000001">
    <property type="protein sequence ID" value="SFS12112.1"/>
    <property type="molecule type" value="Genomic_DNA"/>
</dbReference>
<keyword evidence="13" id="KW-1185">Reference proteome</keyword>
<dbReference type="InterPro" id="IPR016032">
    <property type="entry name" value="Sig_transdc_resp-reg_C-effctor"/>
</dbReference>
<protein>
    <submittedName>
        <fullName evidence="12">Two-component system, OmpR family, response regulator CpxR</fullName>
    </submittedName>
</protein>
<accession>A0A1I6M9A4</accession>
<dbReference type="InterPro" id="IPR001867">
    <property type="entry name" value="OmpR/PhoB-type_DNA-bd"/>
</dbReference>
<dbReference type="Proteomes" id="UP000199024">
    <property type="component" value="Unassembled WGS sequence"/>
</dbReference>